<dbReference type="GO" id="GO:0005886">
    <property type="term" value="C:plasma membrane"/>
    <property type="evidence" value="ECO:0007669"/>
    <property type="project" value="TreeGrafter"/>
</dbReference>
<dbReference type="OMA" id="LMADTHY"/>
<evidence type="ECO:0000256" key="7">
    <source>
        <dbReference type="SAM" id="Phobius"/>
    </source>
</evidence>
<feature type="transmembrane region" description="Helical" evidence="7">
    <location>
        <begin position="61"/>
        <end position="83"/>
    </location>
</feature>
<feature type="transmembrane region" description="Helical" evidence="7">
    <location>
        <begin position="22"/>
        <end position="40"/>
    </location>
</feature>
<reference evidence="9 10" key="1">
    <citation type="journal article" date="2018" name="Nat. Ecol. Evol.">
        <title>Shark genomes provide insights into elasmobranch evolution and the origin of vertebrates.</title>
        <authorList>
            <person name="Hara Y"/>
            <person name="Yamaguchi K"/>
            <person name="Onimaru K"/>
            <person name="Kadota M"/>
            <person name="Koyanagi M"/>
            <person name="Keeley SD"/>
            <person name="Tatsumi K"/>
            <person name="Tanaka K"/>
            <person name="Motone F"/>
            <person name="Kageyama Y"/>
            <person name="Nozu R"/>
            <person name="Adachi N"/>
            <person name="Nishimura O"/>
            <person name="Nakagawa R"/>
            <person name="Tanegashima C"/>
            <person name="Kiyatake I"/>
            <person name="Matsumoto R"/>
            <person name="Murakumo K"/>
            <person name="Nishida K"/>
            <person name="Terakita A"/>
            <person name="Kuratani S"/>
            <person name="Sato K"/>
            <person name="Hyodo S Kuraku.S."/>
        </authorList>
    </citation>
    <scope>NUCLEOTIDE SEQUENCE [LARGE SCALE GENOMIC DNA]</scope>
</reference>
<evidence type="ECO:0000256" key="1">
    <source>
        <dbReference type="ARBA" id="ARBA00004141"/>
    </source>
</evidence>
<feature type="domain" description="Ion transport" evidence="8">
    <location>
        <begin position="22"/>
        <end position="156"/>
    </location>
</feature>
<keyword evidence="4 7" id="KW-1133">Transmembrane helix</keyword>
<keyword evidence="10" id="KW-1185">Reference proteome</keyword>
<dbReference type="OrthoDB" id="533508at2759"/>
<proteinExistence type="predicted"/>
<protein>
    <recommendedName>
        <fullName evidence="8">Ion transport domain-containing protein</fullName>
    </recommendedName>
</protein>
<evidence type="ECO:0000256" key="6">
    <source>
        <dbReference type="ARBA" id="ARBA00023136"/>
    </source>
</evidence>
<keyword evidence="6 7" id="KW-0472">Membrane</keyword>
<evidence type="ECO:0000313" key="10">
    <source>
        <dbReference type="Proteomes" id="UP000288216"/>
    </source>
</evidence>
<dbReference type="STRING" id="75743.A0A401NP94"/>
<feature type="transmembrane region" description="Helical" evidence="7">
    <location>
        <begin position="125"/>
        <end position="146"/>
    </location>
</feature>
<keyword evidence="2 7" id="KW-0812">Transmembrane</keyword>
<gene>
    <name evidence="9" type="ORF">scyTo_0000055</name>
</gene>
<dbReference type="PANTHER" id="PTHR10582">
    <property type="entry name" value="TRANSIENT RECEPTOR POTENTIAL ION CHANNEL PROTEIN"/>
    <property type="match status" value="1"/>
</dbReference>
<accession>A0A401NP94</accession>
<evidence type="ECO:0000259" key="8">
    <source>
        <dbReference type="Pfam" id="PF00520"/>
    </source>
</evidence>
<keyword evidence="3" id="KW-0677">Repeat</keyword>
<evidence type="ECO:0000313" key="9">
    <source>
        <dbReference type="EMBL" id="GCB62657.1"/>
    </source>
</evidence>
<evidence type="ECO:0000256" key="4">
    <source>
        <dbReference type="ARBA" id="ARBA00022989"/>
    </source>
</evidence>
<evidence type="ECO:0000256" key="3">
    <source>
        <dbReference type="ARBA" id="ARBA00022737"/>
    </source>
</evidence>
<dbReference type="AlphaFoldDB" id="A0A401NP94"/>
<dbReference type="GO" id="GO:0005262">
    <property type="term" value="F:calcium channel activity"/>
    <property type="evidence" value="ECO:0007669"/>
    <property type="project" value="TreeGrafter"/>
</dbReference>
<feature type="non-terminal residue" evidence="9">
    <location>
        <position position="1"/>
    </location>
</feature>
<sequence length="255" mass="29467">VCYSLLIAVAVIMRILGNVEEAVPISLALIIGWCNTIYFARGFKMLGQFSIMIQKIIFGDFMQWCCLVLICITGFTSAFYVMFQSLDLRHYPYFRDFSMTMYTTVELMMGLIDLPVPYDRPTPSIIYTGYVLYMIFVYLLLLNLLIAMMDDTYWRIAYEREELWKVQIAATILLLERRVPVFLEIRSGVPGRSLGFDDDKWYIGVEEILTETVGTKVQVPALNAQKYSHHLGWDAIRKNLAKIISMRESSESTSF</sequence>
<dbReference type="InterPro" id="IPR005821">
    <property type="entry name" value="Ion_trans_dom"/>
</dbReference>
<dbReference type="PANTHER" id="PTHR10582:SF23">
    <property type="entry name" value="ION TRANSPORT DOMAIN-CONTAINING PROTEIN"/>
    <property type="match status" value="1"/>
</dbReference>
<dbReference type="Proteomes" id="UP000288216">
    <property type="component" value="Unassembled WGS sequence"/>
</dbReference>
<evidence type="ECO:0000256" key="2">
    <source>
        <dbReference type="ARBA" id="ARBA00022692"/>
    </source>
</evidence>
<evidence type="ECO:0000256" key="5">
    <source>
        <dbReference type="ARBA" id="ARBA00023043"/>
    </source>
</evidence>
<dbReference type="InterPro" id="IPR024862">
    <property type="entry name" value="TRPV"/>
</dbReference>
<dbReference type="GO" id="GO:0098703">
    <property type="term" value="P:calcium ion import across plasma membrane"/>
    <property type="evidence" value="ECO:0007669"/>
    <property type="project" value="TreeGrafter"/>
</dbReference>
<comment type="caution">
    <text evidence="9">The sequence shown here is derived from an EMBL/GenBank/DDBJ whole genome shotgun (WGS) entry which is preliminary data.</text>
</comment>
<dbReference type="EMBL" id="BFAA01000008">
    <property type="protein sequence ID" value="GCB62657.1"/>
    <property type="molecule type" value="Genomic_DNA"/>
</dbReference>
<name>A0A401NP94_SCYTO</name>
<dbReference type="Pfam" id="PF00520">
    <property type="entry name" value="Ion_trans"/>
    <property type="match status" value="1"/>
</dbReference>
<keyword evidence="5" id="KW-0040">ANK repeat</keyword>
<comment type="subcellular location">
    <subcellularLocation>
        <location evidence="1">Membrane</location>
        <topology evidence="1">Multi-pass membrane protein</topology>
    </subcellularLocation>
</comment>
<organism evidence="9 10">
    <name type="scientific">Scyliorhinus torazame</name>
    <name type="common">Cloudy catshark</name>
    <name type="synonym">Catulus torazame</name>
    <dbReference type="NCBI Taxonomy" id="75743"/>
    <lineage>
        <taxon>Eukaryota</taxon>
        <taxon>Metazoa</taxon>
        <taxon>Chordata</taxon>
        <taxon>Craniata</taxon>
        <taxon>Vertebrata</taxon>
        <taxon>Chondrichthyes</taxon>
        <taxon>Elasmobranchii</taxon>
        <taxon>Galeomorphii</taxon>
        <taxon>Galeoidea</taxon>
        <taxon>Carcharhiniformes</taxon>
        <taxon>Scyliorhinidae</taxon>
        <taxon>Scyliorhinus</taxon>
    </lineage>
</organism>